<dbReference type="Pfam" id="PF00106">
    <property type="entry name" value="adh_short"/>
    <property type="match status" value="1"/>
</dbReference>
<evidence type="ECO:0000313" key="3">
    <source>
        <dbReference type="EMBL" id="CZS97101.1"/>
    </source>
</evidence>
<name>A0A1E1KGH8_9HELO</name>
<proteinExistence type="inferred from homology"/>
<protein>
    <recommendedName>
        <fullName evidence="5">NAD(P)-binding protein</fullName>
    </recommendedName>
</protein>
<dbReference type="EMBL" id="FJUX01000030">
    <property type="protein sequence ID" value="CZS97101.1"/>
    <property type="molecule type" value="Genomic_DNA"/>
</dbReference>
<dbReference type="PANTHER" id="PTHR43976:SF16">
    <property type="entry name" value="SHORT-CHAIN DEHYDROGENASE_REDUCTASE FAMILY PROTEIN"/>
    <property type="match status" value="1"/>
</dbReference>
<dbReference type="OrthoDB" id="1274115at2759"/>
<dbReference type="SUPFAM" id="SSF51735">
    <property type="entry name" value="NAD(P)-binding Rossmann-fold domains"/>
    <property type="match status" value="1"/>
</dbReference>
<dbReference type="GO" id="GO:0016491">
    <property type="term" value="F:oxidoreductase activity"/>
    <property type="evidence" value="ECO:0007669"/>
    <property type="project" value="UniProtKB-KW"/>
</dbReference>
<dbReference type="AlphaFoldDB" id="A0A1E1KGH8"/>
<dbReference type="InterPro" id="IPR036291">
    <property type="entry name" value="NAD(P)-bd_dom_sf"/>
</dbReference>
<evidence type="ECO:0000256" key="1">
    <source>
        <dbReference type="ARBA" id="ARBA00006484"/>
    </source>
</evidence>
<dbReference type="InterPro" id="IPR051911">
    <property type="entry name" value="SDR_oxidoreductase"/>
</dbReference>
<organism evidence="3 4">
    <name type="scientific">Rhynchosporium agropyri</name>
    <dbReference type="NCBI Taxonomy" id="914238"/>
    <lineage>
        <taxon>Eukaryota</taxon>
        <taxon>Fungi</taxon>
        <taxon>Dikarya</taxon>
        <taxon>Ascomycota</taxon>
        <taxon>Pezizomycotina</taxon>
        <taxon>Leotiomycetes</taxon>
        <taxon>Helotiales</taxon>
        <taxon>Ploettnerulaceae</taxon>
        <taxon>Rhynchosporium</taxon>
    </lineage>
</organism>
<evidence type="ECO:0000313" key="4">
    <source>
        <dbReference type="Proteomes" id="UP000178912"/>
    </source>
</evidence>
<reference evidence="4" key="1">
    <citation type="submission" date="2016-03" db="EMBL/GenBank/DDBJ databases">
        <authorList>
            <person name="Guldener U."/>
        </authorList>
    </citation>
    <scope>NUCLEOTIDE SEQUENCE [LARGE SCALE GENOMIC DNA]</scope>
    <source>
        <strain evidence="4">04CH-RAC-A.6.1</strain>
    </source>
</reference>
<dbReference type="PANTHER" id="PTHR43976">
    <property type="entry name" value="SHORT CHAIN DEHYDROGENASE"/>
    <property type="match status" value="1"/>
</dbReference>
<evidence type="ECO:0000256" key="2">
    <source>
        <dbReference type="ARBA" id="ARBA00023002"/>
    </source>
</evidence>
<dbReference type="InterPro" id="IPR002347">
    <property type="entry name" value="SDR_fam"/>
</dbReference>
<keyword evidence="2" id="KW-0560">Oxidoreductase</keyword>
<keyword evidence="4" id="KW-1185">Reference proteome</keyword>
<dbReference type="Gene3D" id="3.40.50.720">
    <property type="entry name" value="NAD(P)-binding Rossmann-like Domain"/>
    <property type="match status" value="1"/>
</dbReference>
<comment type="similarity">
    <text evidence="1">Belongs to the short-chain dehydrogenases/reductases (SDR) family.</text>
</comment>
<sequence length="137" mass="14653">MPRSISAPTFHLDVVISNAGNSLSGDTENATEEETHKEIETLFFGTARVTTRAIENMRQNGAVIFNTSSLVGVCAFPGHAYYHASIFAVAGSQNLWGSGNASILEHIDAWRTAKAKVEGLLKDLDDLKNVSAMGQGS</sequence>
<evidence type="ECO:0008006" key="5">
    <source>
        <dbReference type="Google" id="ProtNLM"/>
    </source>
</evidence>
<accession>A0A1E1KGH8</accession>
<dbReference type="Proteomes" id="UP000178912">
    <property type="component" value="Unassembled WGS sequence"/>
</dbReference>
<gene>
    <name evidence="3" type="ORF">RAG0_06221</name>
</gene>